<organism evidence="3 4">
    <name type="scientific">Corynebacterium felinum</name>
    <dbReference type="NCBI Taxonomy" id="131318"/>
    <lineage>
        <taxon>Bacteria</taxon>
        <taxon>Bacillati</taxon>
        <taxon>Actinomycetota</taxon>
        <taxon>Actinomycetes</taxon>
        <taxon>Mycobacteriales</taxon>
        <taxon>Corynebacteriaceae</taxon>
        <taxon>Corynebacterium</taxon>
    </lineage>
</organism>
<dbReference type="RefSeq" id="WP_277104399.1">
    <property type="nucleotide sequence ID" value="NZ_BAAAJS010000006.1"/>
</dbReference>
<sequence length="324" mass="35269">MKIKYAFGCAAALSLVLTGCSQAPTTSTSETTAADAGTMTTEDVAAEKDSCKATTEAEIAALFERWNEDLESGDAKKVMENYASESVLLPTVSNQPRTTAAEKEDYFAHWLEKKPSGVVNERWIEIDCDYAIDAGTYTFTYADGTKVPARYTFVYGLEGDEWKITTHHSSAMPEEGADVNMPVATGSTGSPAPDLSGGTCAVAEDTEITGLFDTWNAALQTGNAAEVAKLYGEQSLLLPTVSNKLRFTAAEKEDYFAHWLEKKPVGTIDQRWTTKGCNTATDAGLYTFKYEDGTTVSARFTYTYKWDGNQWKISSHHSSAMPEG</sequence>
<dbReference type="Pfam" id="PF08332">
    <property type="entry name" value="CaMKII_AD"/>
    <property type="match status" value="2"/>
</dbReference>
<accession>A0ABU2B8W5</accession>
<feature type="chain" id="PRO_5045135151" evidence="1">
    <location>
        <begin position="24"/>
        <end position="324"/>
    </location>
</feature>
<reference evidence="3 4" key="1">
    <citation type="submission" date="2023-07" db="EMBL/GenBank/DDBJ databases">
        <title>Sequencing the genomes of 1000 actinobacteria strains.</title>
        <authorList>
            <person name="Klenk H.-P."/>
        </authorList>
    </citation>
    <scope>NUCLEOTIDE SEQUENCE [LARGE SCALE GENOMIC DNA]</scope>
    <source>
        <strain evidence="3 4">DSM 44508</strain>
    </source>
</reference>
<dbReference type="Gene3D" id="3.10.450.50">
    <property type="match status" value="2"/>
</dbReference>
<proteinExistence type="predicted"/>
<comment type="caution">
    <text evidence="3">The sequence shown here is derived from an EMBL/GenBank/DDBJ whole genome shotgun (WGS) entry which is preliminary data.</text>
</comment>
<dbReference type="InterPro" id="IPR013543">
    <property type="entry name" value="Ca/CaM-dep_prot_kinase-assoc"/>
</dbReference>
<evidence type="ECO:0000313" key="3">
    <source>
        <dbReference type="EMBL" id="MDR7354223.1"/>
    </source>
</evidence>
<gene>
    <name evidence="3" type="ORF">J2S37_000761</name>
</gene>
<dbReference type="PROSITE" id="PS51257">
    <property type="entry name" value="PROKAR_LIPOPROTEIN"/>
    <property type="match status" value="1"/>
</dbReference>
<dbReference type="EMBL" id="JAVDYF010000001">
    <property type="protein sequence ID" value="MDR7354223.1"/>
    <property type="molecule type" value="Genomic_DNA"/>
</dbReference>
<dbReference type="SUPFAM" id="SSF54427">
    <property type="entry name" value="NTF2-like"/>
    <property type="match status" value="2"/>
</dbReference>
<feature type="domain" description="Calcium/calmodulin-dependent protein kinase II association-domain" evidence="2">
    <location>
        <begin position="205"/>
        <end position="322"/>
    </location>
</feature>
<dbReference type="InterPro" id="IPR032710">
    <property type="entry name" value="NTF2-like_dom_sf"/>
</dbReference>
<evidence type="ECO:0000256" key="1">
    <source>
        <dbReference type="SAM" id="SignalP"/>
    </source>
</evidence>
<keyword evidence="1" id="KW-0732">Signal</keyword>
<feature type="domain" description="Calcium/calmodulin-dependent protein kinase II association-domain" evidence="2">
    <location>
        <begin position="56"/>
        <end position="173"/>
    </location>
</feature>
<evidence type="ECO:0000313" key="4">
    <source>
        <dbReference type="Proteomes" id="UP001183619"/>
    </source>
</evidence>
<feature type="signal peptide" evidence="1">
    <location>
        <begin position="1"/>
        <end position="23"/>
    </location>
</feature>
<keyword evidence="4" id="KW-1185">Reference proteome</keyword>
<evidence type="ECO:0000259" key="2">
    <source>
        <dbReference type="Pfam" id="PF08332"/>
    </source>
</evidence>
<protein>
    <submittedName>
        <fullName evidence="3">Uncharacterized protein (TIGR02246 family)</fullName>
    </submittedName>
</protein>
<dbReference type="Proteomes" id="UP001183619">
    <property type="component" value="Unassembled WGS sequence"/>
</dbReference>
<name>A0ABU2B8W5_9CORY</name>